<name>A0A7W0CFR5_9ACTN</name>
<evidence type="ECO:0000313" key="3">
    <source>
        <dbReference type="Proteomes" id="UP000530928"/>
    </source>
</evidence>
<keyword evidence="3" id="KW-1185">Reference proteome</keyword>
<feature type="transmembrane region" description="Helical" evidence="1">
    <location>
        <begin position="52"/>
        <end position="72"/>
    </location>
</feature>
<dbReference type="Proteomes" id="UP000530928">
    <property type="component" value="Unassembled WGS sequence"/>
</dbReference>
<keyword evidence="1" id="KW-1133">Transmembrane helix</keyword>
<evidence type="ECO:0000313" key="2">
    <source>
        <dbReference type="EMBL" id="MBA2890367.1"/>
    </source>
</evidence>
<keyword evidence="1" id="KW-0812">Transmembrane</keyword>
<evidence type="ECO:0000256" key="1">
    <source>
        <dbReference type="SAM" id="Phobius"/>
    </source>
</evidence>
<feature type="transmembrane region" description="Helical" evidence="1">
    <location>
        <begin position="120"/>
        <end position="137"/>
    </location>
</feature>
<comment type="caution">
    <text evidence="2">The sequence shown here is derived from an EMBL/GenBank/DDBJ whole genome shotgun (WGS) entry which is preliminary data.</text>
</comment>
<dbReference type="RefSeq" id="WP_181609196.1">
    <property type="nucleotide sequence ID" value="NZ_BAABAM010000006.1"/>
</dbReference>
<reference evidence="2 3" key="1">
    <citation type="submission" date="2020-07" db="EMBL/GenBank/DDBJ databases">
        <title>Genomic Encyclopedia of Type Strains, Phase IV (KMG-IV): sequencing the most valuable type-strain genomes for metagenomic binning, comparative biology and taxonomic classification.</title>
        <authorList>
            <person name="Goeker M."/>
        </authorList>
    </citation>
    <scope>NUCLEOTIDE SEQUENCE [LARGE SCALE GENOMIC DNA]</scope>
    <source>
        <strain evidence="2 3">DSM 45533</strain>
    </source>
</reference>
<feature type="transmembrane region" description="Helical" evidence="1">
    <location>
        <begin position="144"/>
        <end position="165"/>
    </location>
</feature>
<sequence length="196" mass="20351">MMPLVYGALACVQAGLALLLLSRKAWIPGIVGLGIAADCAIIALSAGESLNFARFAIHAALTPLLIVYAAMLHGVLVRTAWIVAAALIVVDTVALADLRLEPRAWAGTLRYVSAESSPPVAALITTAVLLAAGVATWRRHGSPWLFLSALFLLVASGAGVVVPILGNLGEAVMLAGLWTAATVSRHAAERKQRSSE</sequence>
<feature type="transmembrane region" description="Helical" evidence="1">
    <location>
        <begin position="29"/>
        <end position="46"/>
    </location>
</feature>
<organism evidence="2 3">
    <name type="scientific">Nonomuraea soli</name>
    <dbReference type="NCBI Taxonomy" id="1032476"/>
    <lineage>
        <taxon>Bacteria</taxon>
        <taxon>Bacillati</taxon>
        <taxon>Actinomycetota</taxon>
        <taxon>Actinomycetes</taxon>
        <taxon>Streptosporangiales</taxon>
        <taxon>Streptosporangiaceae</taxon>
        <taxon>Nonomuraea</taxon>
    </lineage>
</organism>
<dbReference type="EMBL" id="JACDUR010000002">
    <property type="protein sequence ID" value="MBA2890367.1"/>
    <property type="molecule type" value="Genomic_DNA"/>
</dbReference>
<dbReference type="AlphaFoldDB" id="A0A7W0CFR5"/>
<gene>
    <name evidence="2" type="ORF">HNR30_001708</name>
</gene>
<keyword evidence="1" id="KW-0472">Membrane</keyword>
<accession>A0A7W0CFR5</accession>
<feature type="transmembrane region" description="Helical" evidence="1">
    <location>
        <begin position="79"/>
        <end position="100"/>
    </location>
</feature>
<protein>
    <submittedName>
        <fullName evidence="2">Uncharacterized protein</fullName>
    </submittedName>
</protein>
<proteinExistence type="predicted"/>
<feature type="transmembrane region" description="Helical" evidence="1">
    <location>
        <begin position="6"/>
        <end position="22"/>
    </location>
</feature>